<gene>
    <name evidence="3" type="ORF">HX018_13295</name>
</gene>
<dbReference type="RefSeq" id="WP_286651717.1">
    <property type="nucleotide sequence ID" value="NZ_JACAGK010000040.1"/>
</dbReference>
<evidence type="ECO:0000256" key="1">
    <source>
        <dbReference type="SAM" id="Phobius"/>
    </source>
</evidence>
<sequence length="338" mass="38944">MFFSIIIPLYNRPVEIKELLASLTEQEYKNFEVIIVEDGSSRSSEDIVARFEDSLDVHYFYKENEGQGFARNYGFERAKGDFFIVFDSDIIVPTDYFKNVLIGLQRDNWDAFGGPDAAHKSFTAIQKAISYSMTSPFTTGGIRGNKKHVGQFHPRSFNLGISRAVWEKTQGFKLSRRSEDIEFSIRMINEGFKVGLIPEAFVYHKRRANFQQFYRQTYNFGKGRIDIWQRYTSELKPVHALPAVFTIGVFGLIMINAINLLTMNEMAVFNWLGWIGNTFMFLYTLMLFLHALFVCKSLKVAFLAVIAAYTQLIAYGLGFMTEYSNVKLFNKSKKKLTV</sequence>
<evidence type="ECO:0000313" key="3">
    <source>
        <dbReference type="EMBL" id="MDM1049211.1"/>
    </source>
</evidence>
<dbReference type="Gene3D" id="3.90.550.10">
    <property type="entry name" value="Spore Coat Polysaccharide Biosynthesis Protein SpsA, Chain A"/>
    <property type="match status" value="1"/>
</dbReference>
<dbReference type="EMBL" id="JACAGK010000040">
    <property type="protein sequence ID" value="MDM1049211.1"/>
    <property type="molecule type" value="Genomic_DNA"/>
</dbReference>
<keyword evidence="1" id="KW-1133">Transmembrane helix</keyword>
<dbReference type="PANTHER" id="PTHR43685:SF2">
    <property type="entry name" value="GLYCOSYLTRANSFERASE 2-LIKE DOMAIN-CONTAINING PROTEIN"/>
    <property type="match status" value="1"/>
</dbReference>
<dbReference type="InterPro" id="IPR001173">
    <property type="entry name" value="Glyco_trans_2-like"/>
</dbReference>
<name>A0ABT7NPN4_9SPHI</name>
<proteinExistence type="predicted"/>
<evidence type="ECO:0000313" key="4">
    <source>
        <dbReference type="Proteomes" id="UP001170954"/>
    </source>
</evidence>
<dbReference type="PANTHER" id="PTHR43685">
    <property type="entry name" value="GLYCOSYLTRANSFERASE"/>
    <property type="match status" value="1"/>
</dbReference>
<keyword evidence="1" id="KW-0812">Transmembrane</keyword>
<organism evidence="3 4">
    <name type="scientific">Sphingobacterium hotanense</name>
    <dbReference type="NCBI Taxonomy" id="649196"/>
    <lineage>
        <taxon>Bacteria</taxon>
        <taxon>Pseudomonadati</taxon>
        <taxon>Bacteroidota</taxon>
        <taxon>Sphingobacteriia</taxon>
        <taxon>Sphingobacteriales</taxon>
        <taxon>Sphingobacteriaceae</taxon>
        <taxon>Sphingobacterium</taxon>
    </lineage>
</organism>
<evidence type="ECO:0000259" key="2">
    <source>
        <dbReference type="Pfam" id="PF00535"/>
    </source>
</evidence>
<feature type="transmembrane region" description="Helical" evidence="1">
    <location>
        <begin position="271"/>
        <end position="293"/>
    </location>
</feature>
<feature type="transmembrane region" description="Helical" evidence="1">
    <location>
        <begin position="300"/>
        <end position="320"/>
    </location>
</feature>
<reference evidence="3" key="2">
    <citation type="journal article" date="2022" name="Sci. Total Environ.">
        <title>Prevalence, transmission, and molecular epidemiology of tet(X)-positive bacteria among humans, animals, and environmental niches in China: An epidemiological, and genomic-based study.</title>
        <authorList>
            <person name="Dong N."/>
            <person name="Zeng Y."/>
            <person name="Cai C."/>
            <person name="Sun C."/>
            <person name="Lu J."/>
            <person name="Liu C."/>
            <person name="Zhou H."/>
            <person name="Sun Q."/>
            <person name="Shu L."/>
            <person name="Wang H."/>
            <person name="Wang Y."/>
            <person name="Wang S."/>
            <person name="Wu C."/>
            <person name="Chan E.W."/>
            <person name="Chen G."/>
            <person name="Shen Z."/>
            <person name="Chen S."/>
            <person name="Zhang R."/>
        </authorList>
    </citation>
    <scope>NUCLEOTIDE SEQUENCE</scope>
    <source>
        <strain evidence="3">R1692</strain>
    </source>
</reference>
<reference evidence="3" key="1">
    <citation type="submission" date="2020-06" db="EMBL/GenBank/DDBJ databases">
        <authorList>
            <person name="Dong N."/>
        </authorList>
    </citation>
    <scope>NUCLEOTIDE SEQUENCE</scope>
    <source>
        <strain evidence="3">R1692</strain>
    </source>
</reference>
<keyword evidence="1" id="KW-0472">Membrane</keyword>
<dbReference type="Pfam" id="PF00535">
    <property type="entry name" value="Glycos_transf_2"/>
    <property type="match status" value="1"/>
</dbReference>
<dbReference type="Proteomes" id="UP001170954">
    <property type="component" value="Unassembled WGS sequence"/>
</dbReference>
<keyword evidence="4" id="KW-1185">Reference proteome</keyword>
<protein>
    <submittedName>
        <fullName evidence="3">Glycosyltransferase</fullName>
    </submittedName>
</protein>
<dbReference type="InterPro" id="IPR050834">
    <property type="entry name" value="Glycosyltransf_2"/>
</dbReference>
<accession>A0ABT7NPN4</accession>
<dbReference type="SUPFAM" id="SSF53448">
    <property type="entry name" value="Nucleotide-diphospho-sugar transferases"/>
    <property type="match status" value="1"/>
</dbReference>
<dbReference type="InterPro" id="IPR029044">
    <property type="entry name" value="Nucleotide-diphossugar_trans"/>
</dbReference>
<feature type="transmembrane region" description="Helical" evidence="1">
    <location>
        <begin position="240"/>
        <end position="259"/>
    </location>
</feature>
<feature type="domain" description="Glycosyltransferase 2-like" evidence="2">
    <location>
        <begin position="4"/>
        <end position="150"/>
    </location>
</feature>
<comment type="caution">
    <text evidence="3">The sequence shown here is derived from an EMBL/GenBank/DDBJ whole genome shotgun (WGS) entry which is preliminary data.</text>
</comment>